<evidence type="ECO:0000313" key="2">
    <source>
        <dbReference type="Proteomes" id="UP000694856"/>
    </source>
</evidence>
<reference evidence="3" key="1">
    <citation type="submission" date="2025-08" db="UniProtKB">
        <authorList>
            <consortium name="RefSeq"/>
        </authorList>
    </citation>
    <scope>IDENTIFICATION</scope>
    <source>
        <tissue evidence="3">Ear skin</tissue>
    </source>
</reference>
<evidence type="ECO:0000313" key="3">
    <source>
        <dbReference type="RefSeq" id="XP_032325959.1"/>
    </source>
</evidence>
<dbReference type="GeneID" id="116660488"/>
<feature type="region of interest" description="Disordered" evidence="1">
    <location>
        <begin position="130"/>
        <end position="168"/>
    </location>
</feature>
<name>A0A8B8S8C0_CAMFR</name>
<protein>
    <submittedName>
        <fullName evidence="3">Uncharacterized protein LOC116660488</fullName>
    </submittedName>
</protein>
<dbReference type="Proteomes" id="UP000694856">
    <property type="component" value="Chromosome 29"/>
</dbReference>
<organism evidence="2 3">
    <name type="scientific">Camelus ferus</name>
    <name type="common">Wild bactrian camel</name>
    <name type="synonym">Camelus bactrianus ferus</name>
    <dbReference type="NCBI Taxonomy" id="419612"/>
    <lineage>
        <taxon>Eukaryota</taxon>
        <taxon>Metazoa</taxon>
        <taxon>Chordata</taxon>
        <taxon>Craniata</taxon>
        <taxon>Vertebrata</taxon>
        <taxon>Euteleostomi</taxon>
        <taxon>Mammalia</taxon>
        <taxon>Eutheria</taxon>
        <taxon>Laurasiatheria</taxon>
        <taxon>Artiodactyla</taxon>
        <taxon>Tylopoda</taxon>
        <taxon>Camelidae</taxon>
        <taxon>Camelus</taxon>
    </lineage>
</organism>
<sequence length="266" mass="29299">MPLDELFPLKDLSLLLTPPLPLLLQGLPLPLRLTAPLLQPWSSAKDSPVLRAGGSPECAPARPPPRPGRSLKGAPALRSERSPSHVRSSSDLLYFPFGSDIVLWRFLSRSPLVSTAVFVSSGFVPDRAEGVPRRVTSAHSSSSFSPSKAQRPFPSTGELFQRTRTPQAECNQDVRWKWSQARGLPAPRPSDPSFLRKTIPVLEIAPPPAACLPCLHPGRPQGMSEPLPPTQPILLRVFCAGSWDFILHFSFVTWVEFRAQGFFFRA</sequence>
<dbReference type="AlphaFoldDB" id="A0A8B8S8C0"/>
<dbReference type="KEGG" id="cfr:116660488"/>
<accession>A0A8B8S8C0</accession>
<gene>
    <name evidence="3" type="primary">LOC116660488</name>
</gene>
<feature type="compositionally biased region" description="Low complexity" evidence="1">
    <location>
        <begin position="137"/>
        <end position="147"/>
    </location>
</feature>
<proteinExistence type="predicted"/>
<dbReference type="RefSeq" id="XP_032325959.1">
    <property type="nucleotide sequence ID" value="XM_032470068.1"/>
</dbReference>
<keyword evidence="2" id="KW-1185">Reference proteome</keyword>
<feature type="region of interest" description="Disordered" evidence="1">
    <location>
        <begin position="48"/>
        <end position="83"/>
    </location>
</feature>
<evidence type="ECO:0000256" key="1">
    <source>
        <dbReference type="SAM" id="MobiDB-lite"/>
    </source>
</evidence>